<evidence type="ECO:0008006" key="4">
    <source>
        <dbReference type="Google" id="ProtNLM"/>
    </source>
</evidence>
<reference evidence="2 3" key="1">
    <citation type="journal article" date="2017" name="Plant Biotechnol. J.">
        <title>A comprehensive draft genome sequence for lupin (Lupinus angustifolius), an emerging health food: insights into plant-microbe interactions and legume evolution.</title>
        <authorList>
            <person name="Hane J.K."/>
            <person name="Ming Y."/>
            <person name="Kamphuis L.G."/>
            <person name="Nelson M.N."/>
            <person name="Garg G."/>
            <person name="Atkins C.A."/>
            <person name="Bayer P.E."/>
            <person name="Bravo A."/>
            <person name="Bringans S."/>
            <person name="Cannon S."/>
            <person name="Edwards D."/>
            <person name="Foley R."/>
            <person name="Gao L.L."/>
            <person name="Harrison M.J."/>
            <person name="Huang W."/>
            <person name="Hurgobin B."/>
            <person name="Li S."/>
            <person name="Liu C.W."/>
            <person name="McGrath A."/>
            <person name="Morahan G."/>
            <person name="Murray J."/>
            <person name="Weller J."/>
            <person name="Jian J."/>
            <person name="Singh K.B."/>
        </authorList>
    </citation>
    <scope>NUCLEOTIDE SEQUENCE [LARGE SCALE GENOMIC DNA]</scope>
    <source>
        <strain evidence="3">cv. Tanjil</strain>
        <tissue evidence="2">Whole plant</tissue>
    </source>
</reference>
<feature type="compositionally biased region" description="Basic residues" evidence="1">
    <location>
        <begin position="135"/>
        <end position="145"/>
    </location>
</feature>
<organism evidence="2 3">
    <name type="scientific">Lupinus angustifolius</name>
    <name type="common">Narrow-leaved blue lupine</name>
    <dbReference type="NCBI Taxonomy" id="3871"/>
    <lineage>
        <taxon>Eukaryota</taxon>
        <taxon>Viridiplantae</taxon>
        <taxon>Streptophyta</taxon>
        <taxon>Embryophyta</taxon>
        <taxon>Tracheophyta</taxon>
        <taxon>Spermatophyta</taxon>
        <taxon>Magnoliopsida</taxon>
        <taxon>eudicotyledons</taxon>
        <taxon>Gunneridae</taxon>
        <taxon>Pentapetalae</taxon>
        <taxon>rosids</taxon>
        <taxon>fabids</taxon>
        <taxon>Fabales</taxon>
        <taxon>Fabaceae</taxon>
        <taxon>Papilionoideae</taxon>
        <taxon>50 kb inversion clade</taxon>
        <taxon>genistoids sensu lato</taxon>
        <taxon>core genistoids</taxon>
        <taxon>Genisteae</taxon>
        <taxon>Lupinus</taxon>
    </lineage>
</organism>
<evidence type="ECO:0000313" key="3">
    <source>
        <dbReference type="Proteomes" id="UP000188354"/>
    </source>
</evidence>
<evidence type="ECO:0000256" key="1">
    <source>
        <dbReference type="SAM" id="MobiDB-lite"/>
    </source>
</evidence>
<feature type="compositionally biased region" description="Basic and acidic residues" evidence="1">
    <location>
        <begin position="66"/>
        <end position="77"/>
    </location>
</feature>
<gene>
    <name evidence="2" type="ORF">TanjilG_08442</name>
</gene>
<evidence type="ECO:0000313" key="2">
    <source>
        <dbReference type="EMBL" id="OIW07555.1"/>
    </source>
</evidence>
<dbReference type="Proteomes" id="UP000188354">
    <property type="component" value="Chromosome LG07"/>
</dbReference>
<accession>A0A1J7I414</accession>
<sequence>MDQGLTRGKGDSMLENDFVDPGFVQEPMTSSRVQPHLLYLEKNLIDRISETMEDLISEILEEIKAPAKPQTDEKQEDTVDLPSPSMVRAKDVGDSTIIKIYHHLLSGKIFRSKPEVVQFVLTEACPPKPGTSGKKPGKGRKRSNKSNKTPKTSRNKRTKVEEVTSQHVVEGVVSNQLNDAATINQDPILGSIASTINTNVSSNHEELKIHDLMSTEEMLNEYSIAYQRGEL</sequence>
<feature type="region of interest" description="Disordered" evidence="1">
    <location>
        <begin position="66"/>
        <end position="87"/>
    </location>
</feature>
<dbReference type="EMBL" id="CM007367">
    <property type="protein sequence ID" value="OIW07555.1"/>
    <property type="molecule type" value="Genomic_DNA"/>
</dbReference>
<dbReference type="AlphaFoldDB" id="A0A1J7I414"/>
<feature type="region of interest" description="Disordered" evidence="1">
    <location>
        <begin position="124"/>
        <end position="163"/>
    </location>
</feature>
<dbReference type="Gramene" id="OIW07555">
    <property type="protein sequence ID" value="OIW07555"/>
    <property type="gene ID" value="TanjilG_08442"/>
</dbReference>
<protein>
    <recommendedName>
        <fullName evidence="4">MBD domain-containing protein</fullName>
    </recommendedName>
</protein>
<proteinExistence type="predicted"/>
<keyword evidence="3" id="KW-1185">Reference proteome</keyword>
<name>A0A1J7I414_LUPAN</name>